<dbReference type="Proteomes" id="UP001279410">
    <property type="component" value="Unassembled WGS sequence"/>
</dbReference>
<comment type="caution">
    <text evidence="1">The sequence shown here is derived from an EMBL/GenBank/DDBJ whole genome shotgun (WGS) entry which is preliminary data.</text>
</comment>
<gene>
    <name evidence="1" type="ORF">AKAME5_002421300</name>
</gene>
<protein>
    <submittedName>
        <fullName evidence="1">PH and SEC7 domain-containing protein 1-like isoform X2</fullName>
    </submittedName>
</protein>
<dbReference type="AlphaFoldDB" id="A0AAD3RKX0"/>
<proteinExistence type="predicted"/>
<dbReference type="EMBL" id="BRZM01001288">
    <property type="protein sequence ID" value="GLD72888.1"/>
    <property type="molecule type" value="Genomic_DNA"/>
</dbReference>
<sequence length="219" mass="23919">MQLRRSQRCWTPCRRGVKEMLLSHTSLLAEDTFSRHFESIMESPTETQRTQYNSLDEHSARPARQIVQLSFAPLAHVTGQGGGEGYRAQQSEVGIGGQGTAVRSHLLSSAVMAHLQLEKVFDNQAVLPQVGEKARLATDSELDQDLQANKAWAAAASASSSHPRCGNRRRLASISLADGRKSGVARHLSKNNDFSRMVAEGVSGLLPSQAFAIDQLTLR</sequence>
<evidence type="ECO:0000313" key="2">
    <source>
        <dbReference type="Proteomes" id="UP001279410"/>
    </source>
</evidence>
<keyword evidence="2" id="KW-1185">Reference proteome</keyword>
<name>A0AAD3RKX0_LATJO</name>
<reference evidence="1" key="1">
    <citation type="submission" date="2022-08" db="EMBL/GenBank/DDBJ databases">
        <title>Genome sequencing of akame (Lates japonicus).</title>
        <authorList>
            <person name="Hashiguchi Y."/>
            <person name="Takahashi H."/>
        </authorList>
    </citation>
    <scope>NUCLEOTIDE SEQUENCE</scope>
    <source>
        <strain evidence="1">Kochi</strain>
    </source>
</reference>
<accession>A0AAD3RKX0</accession>
<evidence type="ECO:0000313" key="1">
    <source>
        <dbReference type="EMBL" id="GLD72888.1"/>
    </source>
</evidence>
<organism evidence="1 2">
    <name type="scientific">Lates japonicus</name>
    <name type="common">Japanese lates</name>
    <dbReference type="NCBI Taxonomy" id="270547"/>
    <lineage>
        <taxon>Eukaryota</taxon>
        <taxon>Metazoa</taxon>
        <taxon>Chordata</taxon>
        <taxon>Craniata</taxon>
        <taxon>Vertebrata</taxon>
        <taxon>Euteleostomi</taxon>
        <taxon>Actinopterygii</taxon>
        <taxon>Neopterygii</taxon>
        <taxon>Teleostei</taxon>
        <taxon>Neoteleostei</taxon>
        <taxon>Acanthomorphata</taxon>
        <taxon>Carangaria</taxon>
        <taxon>Carangaria incertae sedis</taxon>
        <taxon>Centropomidae</taxon>
        <taxon>Lates</taxon>
    </lineage>
</organism>